<comment type="similarity">
    <text evidence="2 7">Belongs to the DedA family.</text>
</comment>
<feature type="compositionally biased region" description="Low complexity" evidence="8">
    <location>
        <begin position="237"/>
        <end position="247"/>
    </location>
</feature>
<proteinExistence type="inferred from homology"/>
<dbReference type="PANTHER" id="PTHR30353">
    <property type="entry name" value="INNER MEMBRANE PROTEIN DEDA-RELATED"/>
    <property type="match status" value="1"/>
</dbReference>
<feature type="compositionally biased region" description="Basic and acidic residues" evidence="8">
    <location>
        <begin position="211"/>
        <end position="222"/>
    </location>
</feature>
<keyword evidence="11" id="KW-1185">Reference proteome</keyword>
<dbReference type="RefSeq" id="WP_093140495.1">
    <property type="nucleotide sequence ID" value="NZ_FOXF01000004.1"/>
</dbReference>
<feature type="transmembrane region" description="Helical" evidence="7">
    <location>
        <begin position="141"/>
        <end position="162"/>
    </location>
</feature>
<keyword evidence="5 7" id="KW-1133">Transmembrane helix</keyword>
<dbReference type="OrthoDB" id="21108at2"/>
<dbReference type="PANTHER" id="PTHR30353:SF15">
    <property type="entry name" value="INNER MEMBRANE PROTEIN YABI"/>
    <property type="match status" value="1"/>
</dbReference>
<reference evidence="10 11" key="1">
    <citation type="submission" date="2016-10" db="EMBL/GenBank/DDBJ databases">
        <authorList>
            <person name="Varghese N."/>
            <person name="Submissions S."/>
        </authorList>
    </citation>
    <scope>NUCLEOTIDE SEQUENCE [LARGE SCALE GENOMIC DNA]</scope>
    <source>
        <strain evidence="10 11">DSM 1361</strain>
    </source>
</reference>
<keyword evidence="4 7" id="KW-0812">Transmembrane</keyword>
<evidence type="ECO:0000259" key="9">
    <source>
        <dbReference type="Pfam" id="PF09335"/>
    </source>
</evidence>
<evidence type="ECO:0000256" key="1">
    <source>
        <dbReference type="ARBA" id="ARBA00004651"/>
    </source>
</evidence>
<feature type="transmembrane region" description="Helical" evidence="7">
    <location>
        <begin position="182"/>
        <end position="200"/>
    </location>
</feature>
<evidence type="ECO:0000256" key="8">
    <source>
        <dbReference type="SAM" id="MobiDB-lite"/>
    </source>
</evidence>
<dbReference type="Pfam" id="PF09335">
    <property type="entry name" value="VTT_dom"/>
    <property type="match status" value="1"/>
</dbReference>
<dbReference type="AlphaFoldDB" id="A0A662ZI75"/>
<evidence type="ECO:0000313" key="10">
    <source>
        <dbReference type="EMBL" id="SFP07957.1"/>
    </source>
</evidence>
<evidence type="ECO:0000256" key="4">
    <source>
        <dbReference type="ARBA" id="ARBA00022692"/>
    </source>
</evidence>
<feature type="transmembrane region" description="Helical" evidence="7">
    <location>
        <begin position="21"/>
        <end position="37"/>
    </location>
</feature>
<comment type="subcellular location">
    <subcellularLocation>
        <location evidence="1 7">Cell membrane</location>
        <topology evidence="1 7">Multi-pass membrane protein</topology>
    </subcellularLocation>
</comment>
<dbReference type="Proteomes" id="UP000243745">
    <property type="component" value="Unassembled WGS sequence"/>
</dbReference>
<evidence type="ECO:0000256" key="5">
    <source>
        <dbReference type="ARBA" id="ARBA00022989"/>
    </source>
</evidence>
<feature type="region of interest" description="Disordered" evidence="8">
    <location>
        <begin position="210"/>
        <end position="253"/>
    </location>
</feature>
<name>A0A662ZI75_9GAMM</name>
<evidence type="ECO:0000256" key="2">
    <source>
        <dbReference type="ARBA" id="ARBA00010792"/>
    </source>
</evidence>
<gene>
    <name evidence="10" type="ORF">SAMN02910344_00392</name>
</gene>
<evidence type="ECO:0000256" key="7">
    <source>
        <dbReference type="RuleBase" id="RU367016"/>
    </source>
</evidence>
<organism evidence="10 11">
    <name type="scientific">Ruminobacter amylophilus</name>
    <dbReference type="NCBI Taxonomy" id="867"/>
    <lineage>
        <taxon>Bacteria</taxon>
        <taxon>Pseudomonadati</taxon>
        <taxon>Pseudomonadota</taxon>
        <taxon>Gammaproteobacteria</taxon>
        <taxon>Aeromonadales</taxon>
        <taxon>Succinivibrionaceae</taxon>
        <taxon>Ruminobacter</taxon>
    </lineage>
</organism>
<dbReference type="InterPro" id="IPR032816">
    <property type="entry name" value="VTT_dom"/>
</dbReference>
<evidence type="ECO:0000313" key="11">
    <source>
        <dbReference type="Proteomes" id="UP000243745"/>
    </source>
</evidence>
<dbReference type="EMBL" id="FOXF01000004">
    <property type="protein sequence ID" value="SFP07957.1"/>
    <property type="molecule type" value="Genomic_DNA"/>
</dbReference>
<accession>A0A662ZI75</accession>
<evidence type="ECO:0000256" key="3">
    <source>
        <dbReference type="ARBA" id="ARBA00022475"/>
    </source>
</evidence>
<dbReference type="GO" id="GO:0005886">
    <property type="term" value="C:plasma membrane"/>
    <property type="evidence" value="ECO:0007669"/>
    <property type="project" value="UniProtKB-SubCell"/>
</dbReference>
<evidence type="ECO:0000256" key="6">
    <source>
        <dbReference type="ARBA" id="ARBA00023136"/>
    </source>
</evidence>
<sequence>MLEKTLNWVVENLTGLGPWNYFIAFAVLILCGFGVPIPEDITLVAGGLVSGLGATDIAIMSLICFAGVLIGDATMYFIGKIFGYRIQRFKPMRRILTPERFESVQEQFSKYGIWVLFAARFMPGLRSPIFMASGMSQRVPFIHFLLMDGFAALISVPVWLLLGYYCAKSIPELIDKVKHGQSVMHIIILAIVVIAIVLVTKNHLAKKRKQKAEAQAKKKEAEAPADGNEEAELQVQDADAANDSAYANKDRID</sequence>
<keyword evidence="3 7" id="KW-1003">Cell membrane</keyword>
<dbReference type="InterPro" id="IPR032818">
    <property type="entry name" value="DedA-like"/>
</dbReference>
<feature type="transmembrane region" description="Helical" evidence="7">
    <location>
        <begin position="57"/>
        <end position="78"/>
    </location>
</feature>
<keyword evidence="6 7" id="KW-0472">Membrane</keyword>
<feature type="domain" description="VTT" evidence="9">
    <location>
        <begin position="37"/>
        <end position="164"/>
    </location>
</feature>
<protein>
    <submittedName>
        <fullName evidence="10">Membrane protein DedA, SNARE-associated domain</fullName>
    </submittedName>
</protein>